<dbReference type="CDD" id="cd00229">
    <property type="entry name" value="SGNH_hydrolase"/>
    <property type="match status" value="1"/>
</dbReference>
<feature type="compositionally biased region" description="Basic residues" evidence="1">
    <location>
        <begin position="236"/>
        <end position="249"/>
    </location>
</feature>
<feature type="region of interest" description="Disordered" evidence="1">
    <location>
        <begin position="555"/>
        <end position="623"/>
    </location>
</feature>
<keyword evidence="5" id="KW-1185">Reference proteome</keyword>
<dbReference type="InterPro" id="IPR051532">
    <property type="entry name" value="Ester_Hydrolysis_Enzymes"/>
</dbReference>
<dbReference type="PANTHER" id="PTHR30383">
    <property type="entry name" value="THIOESTERASE 1/PROTEASE 1/LYSOPHOSPHOLIPASE L1"/>
    <property type="match status" value="1"/>
</dbReference>
<feature type="region of interest" description="Disordered" evidence="1">
    <location>
        <begin position="236"/>
        <end position="306"/>
    </location>
</feature>
<evidence type="ECO:0000256" key="2">
    <source>
        <dbReference type="SAM" id="SignalP"/>
    </source>
</evidence>
<feature type="domain" description="SGNH hydrolase-type esterase" evidence="3">
    <location>
        <begin position="635"/>
        <end position="806"/>
    </location>
</feature>
<feature type="chain" id="PRO_5042013846" description="SGNH hydrolase-type esterase domain-containing protein" evidence="2">
    <location>
        <begin position="28"/>
        <end position="826"/>
    </location>
</feature>
<sequence>MAQDVWLPRMALITCVLLSILAGNTKAADGNRMQALNIYFVHPKTAKETNEQERKLSKNRKSIVTAMSQRKFHIGEPQTSEWPSGNKNTTMQTNHDFDKEVSKRLTGSSRRSLRKGKATKAKAEGIGLEKFIGHAESSNKKSKRHDKYSVEGGIIIKAASILGSSLESQVKGIDEPVKFPAEKVGNRVRAFQYFQPIQNTRKSKQSPRYKYVNSLLGPQLAGIQADLNGLDTQRRGGKTAFKKASRKGFKSVESGTEKESLFVGGSRGDAKAPKSDNKKQKIINTEKKIEQKNPAVGPSGQPSDLHELSSLNSQEILILSGSGEDELDVSNYETGPVAQPSHRSPKDSVTVLSNQSIISEIAFGDFQETAFEDSIHSWEEEGLNDFGEDISGGEIIVRPSLVSQTSKNLKADSQGKPSPQSLRHKAMKHIQAKSQYLDGEQFGRDHNVIHPWEEEDSNDFGEDVSGGEFIDRPSLVSQTGKNLKANSQGKLSPQLSRHKAVEHIQTESQNLNGVHSGRDLSVTEIQRVSPFPPFGSAKVRSFPKITVFPIYKRTGVPRHNPLATSGSGEGSGSGENDLPSSTHFQLMKPPQRTSSKESSAKNKTHTGIVRTKDRENRKKCSKKGKPAVRTISILALGDSLTNGFHSEDKSHTPYAKTLESLLNKDKHDCYILETIAKDGKIKYSWVIILAGTNDIIHNSHTYNRRAWDIALEHIIDLHISSHRFGAKTMAVTIPEMDCEESDKLPCKRTRLERNYINEKLRHYAKTNDFTILCDLANKFPRYSLSNKERERFWEEGLHMRPAGYKRMAEIIYEDLSEHIDEISNEA</sequence>
<dbReference type="InterPro" id="IPR013830">
    <property type="entry name" value="SGNH_hydro"/>
</dbReference>
<dbReference type="Proteomes" id="UP001249851">
    <property type="component" value="Unassembled WGS sequence"/>
</dbReference>
<proteinExistence type="predicted"/>
<dbReference type="PANTHER" id="PTHR30383:SF5">
    <property type="entry name" value="SGNH HYDROLASE-TYPE ESTERASE DOMAIN-CONTAINING PROTEIN"/>
    <property type="match status" value="1"/>
</dbReference>
<reference evidence="4" key="1">
    <citation type="journal article" date="2023" name="G3 (Bethesda)">
        <title>Whole genome assembly and annotation of the endangered Caribbean coral Acropora cervicornis.</title>
        <authorList>
            <person name="Selwyn J.D."/>
            <person name="Vollmer S.V."/>
        </authorList>
    </citation>
    <scope>NUCLEOTIDE SEQUENCE</scope>
    <source>
        <strain evidence="4">K2</strain>
    </source>
</reference>
<feature type="compositionally biased region" description="Polar residues" evidence="1">
    <location>
        <begin position="77"/>
        <end position="94"/>
    </location>
</feature>
<reference evidence="4" key="2">
    <citation type="journal article" date="2023" name="Science">
        <title>Genomic signatures of disease resistance in endangered staghorn corals.</title>
        <authorList>
            <person name="Vollmer S.V."/>
            <person name="Selwyn J.D."/>
            <person name="Despard B.A."/>
            <person name="Roesel C.L."/>
        </authorList>
    </citation>
    <scope>NUCLEOTIDE SEQUENCE</scope>
    <source>
        <strain evidence="4">K2</strain>
    </source>
</reference>
<dbReference type="Pfam" id="PF13472">
    <property type="entry name" value="Lipase_GDSL_2"/>
    <property type="match status" value="1"/>
</dbReference>
<feature type="compositionally biased region" description="Basic and acidic residues" evidence="1">
    <location>
        <begin position="268"/>
        <end position="291"/>
    </location>
</feature>
<keyword evidence="2" id="KW-0732">Signal</keyword>
<accession>A0AAD9V9G4</accession>
<dbReference type="InterPro" id="IPR036514">
    <property type="entry name" value="SGNH_hydro_sf"/>
</dbReference>
<feature type="region of interest" description="Disordered" evidence="1">
    <location>
        <begin position="328"/>
        <end position="349"/>
    </location>
</feature>
<gene>
    <name evidence="4" type="ORF">P5673_010891</name>
</gene>
<dbReference type="Gene3D" id="3.40.50.1110">
    <property type="entry name" value="SGNH hydrolase"/>
    <property type="match status" value="1"/>
</dbReference>
<evidence type="ECO:0000313" key="4">
    <source>
        <dbReference type="EMBL" id="KAK2565715.1"/>
    </source>
</evidence>
<evidence type="ECO:0000259" key="3">
    <source>
        <dbReference type="Pfam" id="PF13472"/>
    </source>
</evidence>
<feature type="region of interest" description="Disordered" evidence="1">
    <location>
        <begin position="74"/>
        <end position="96"/>
    </location>
</feature>
<dbReference type="GO" id="GO:0004622">
    <property type="term" value="F:phosphatidylcholine lysophospholipase activity"/>
    <property type="evidence" value="ECO:0007669"/>
    <property type="project" value="TreeGrafter"/>
</dbReference>
<comment type="caution">
    <text evidence="4">The sequence shown here is derived from an EMBL/GenBank/DDBJ whole genome shotgun (WGS) entry which is preliminary data.</text>
</comment>
<name>A0AAD9V9G4_ACRCE</name>
<dbReference type="AlphaFoldDB" id="A0AAD9V9G4"/>
<feature type="signal peptide" evidence="2">
    <location>
        <begin position="1"/>
        <end position="27"/>
    </location>
</feature>
<protein>
    <recommendedName>
        <fullName evidence="3">SGNH hydrolase-type esterase domain-containing protein</fullName>
    </recommendedName>
</protein>
<organism evidence="4 5">
    <name type="scientific">Acropora cervicornis</name>
    <name type="common">Staghorn coral</name>
    <dbReference type="NCBI Taxonomy" id="6130"/>
    <lineage>
        <taxon>Eukaryota</taxon>
        <taxon>Metazoa</taxon>
        <taxon>Cnidaria</taxon>
        <taxon>Anthozoa</taxon>
        <taxon>Hexacorallia</taxon>
        <taxon>Scleractinia</taxon>
        <taxon>Astrocoeniina</taxon>
        <taxon>Acroporidae</taxon>
        <taxon>Acropora</taxon>
    </lineage>
</organism>
<evidence type="ECO:0000313" key="5">
    <source>
        <dbReference type="Proteomes" id="UP001249851"/>
    </source>
</evidence>
<dbReference type="SUPFAM" id="SSF52266">
    <property type="entry name" value="SGNH hydrolase"/>
    <property type="match status" value="1"/>
</dbReference>
<evidence type="ECO:0000256" key="1">
    <source>
        <dbReference type="SAM" id="MobiDB-lite"/>
    </source>
</evidence>
<dbReference type="EMBL" id="JARQWQ010000019">
    <property type="protein sequence ID" value="KAK2565715.1"/>
    <property type="molecule type" value="Genomic_DNA"/>
</dbReference>